<reference evidence="3" key="2">
    <citation type="submission" date="2023-05" db="EMBL/GenBank/DDBJ databases">
        <authorList>
            <consortium name="Lawrence Berkeley National Laboratory"/>
            <person name="Steindorff A."/>
            <person name="Hensen N."/>
            <person name="Bonometti L."/>
            <person name="Westerberg I."/>
            <person name="Brannstrom I.O."/>
            <person name="Guillou S."/>
            <person name="Cros-Aarteil S."/>
            <person name="Calhoun S."/>
            <person name="Haridas S."/>
            <person name="Kuo A."/>
            <person name="Mondo S."/>
            <person name="Pangilinan J."/>
            <person name="Riley R."/>
            <person name="Labutti K."/>
            <person name="Andreopoulos B."/>
            <person name="Lipzen A."/>
            <person name="Chen C."/>
            <person name="Yanf M."/>
            <person name="Daum C."/>
            <person name="Ng V."/>
            <person name="Clum A."/>
            <person name="Ohm R."/>
            <person name="Martin F."/>
            <person name="Silar P."/>
            <person name="Natvig D."/>
            <person name="Lalanne C."/>
            <person name="Gautier V."/>
            <person name="Ament-Velasquez S.L."/>
            <person name="Kruys A."/>
            <person name="Hutchinson M.I."/>
            <person name="Powell A.J."/>
            <person name="Barry K."/>
            <person name="Miller A.N."/>
            <person name="Grigoriev I.V."/>
            <person name="Debuchy R."/>
            <person name="Gladieux P."/>
            <person name="Thoren M.H."/>
            <person name="Johannesson H."/>
        </authorList>
    </citation>
    <scope>NUCLEOTIDE SEQUENCE</scope>
    <source>
        <strain evidence="3">CBS 103.79</strain>
    </source>
</reference>
<dbReference type="PANTHER" id="PTHR43355">
    <property type="entry name" value="FLAVIN REDUCTASE (NADPH)"/>
    <property type="match status" value="1"/>
</dbReference>
<feature type="domain" description="NAD(P)-binding" evidence="2">
    <location>
        <begin position="8"/>
        <end position="200"/>
    </location>
</feature>
<reference evidence="3" key="1">
    <citation type="journal article" date="2023" name="Mol. Phylogenet. Evol.">
        <title>Genome-scale phylogeny and comparative genomics of the fungal order Sordariales.</title>
        <authorList>
            <person name="Hensen N."/>
            <person name="Bonometti L."/>
            <person name="Westerberg I."/>
            <person name="Brannstrom I.O."/>
            <person name="Guillou S."/>
            <person name="Cros-Aarteil S."/>
            <person name="Calhoun S."/>
            <person name="Haridas S."/>
            <person name="Kuo A."/>
            <person name="Mondo S."/>
            <person name="Pangilinan J."/>
            <person name="Riley R."/>
            <person name="LaButti K."/>
            <person name="Andreopoulos B."/>
            <person name="Lipzen A."/>
            <person name="Chen C."/>
            <person name="Yan M."/>
            <person name="Daum C."/>
            <person name="Ng V."/>
            <person name="Clum A."/>
            <person name="Steindorff A."/>
            <person name="Ohm R.A."/>
            <person name="Martin F."/>
            <person name="Silar P."/>
            <person name="Natvig D.O."/>
            <person name="Lalanne C."/>
            <person name="Gautier V."/>
            <person name="Ament-Velasquez S.L."/>
            <person name="Kruys A."/>
            <person name="Hutchinson M.I."/>
            <person name="Powell A.J."/>
            <person name="Barry K."/>
            <person name="Miller A.N."/>
            <person name="Grigoriev I.V."/>
            <person name="Debuchy R."/>
            <person name="Gladieux P."/>
            <person name="Hiltunen Thoren M."/>
            <person name="Johannesson H."/>
        </authorList>
    </citation>
    <scope>NUCLEOTIDE SEQUENCE</scope>
    <source>
        <strain evidence="3">CBS 103.79</strain>
    </source>
</reference>
<sequence>MPIYALLGATGATGSSILRCLLSDPPPNLQLNILVRSKTKLLSSFPDLTIPRQNPTINLFEGDATSPTALLPCLTSATTIFLCIGTNTSTAGSTLYTSTTTALITTLSTLRSQQTILYHPPTVLQLRSASLNPPLAAQVPAFVHKTVLFCLHHAYTDLRRACTLYPDAFDAGLLDYILIDPPTLHHSPASGYALIGEEGKQAVALGYEDLGAAMCEIARNGGEGLFGKGVGVGATGRVRGSWGGLVAHLVKGGWGRVREGVGRGVPWLYGPMAPYFVMGMYGGHWGAGS</sequence>
<dbReference type="InterPro" id="IPR016040">
    <property type="entry name" value="NAD(P)-bd_dom"/>
</dbReference>
<dbReference type="PANTHER" id="PTHR43355:SF2">
    <property type="entry name" value="FLAVIN REDUCTASE (NADPH)"/>
    <property type="match status" value="1"/>
</dbReference>
<proteinExistence type="inferred from homology"/>
<evidence type="ECO:0000259" key="2">
    <source>
        <dbReference type="Pfam" id="PF13460"/>
    </source>
</evidence>
<keyword evidence="4" id="KW-1185">Reference proteome</keyword>
<dbReference type="EMBL" id="MU855554">
    <property type="protein sequence ID" value="KAK3901806.1"/>
    <property type="molecule type" value="Genomic_DNA"/>
</dbReference>
<dbReference type="AlphaFoldDB" id="A0AAN6RTR3"/>
<dbReference type="InterPro" id="IPR036291">
    <property type="entry name" value="NAD(P)-bd_dom_sf"/>
</dbReference>
<organism evidence="3 4">
    <name type="scientific">Staphylotrichum tortipilum</name>
    <dbReference type="NCBI Taxonomy" id="2831512"/>
    <lineage>
        <taxon>Eukaryota</taxon>
        <taxon>Fungi</taxon>
        <taxon>Dikarya</taxon>
        <taxon>Ascomycota</taxon>
        <taxon>Pezizomycotina</taxon>
        <taxon>Sordariomycetes</taxon>
        <taxon>Sordariomycetidae</taxon>
        <taxon>Sordariales</taxon>
        <taxon>Chaetomiaceae</taxon>
        <taxon>Staphylotrichum</taxon>
    </lineage>
</organism>
<evidence type="ECO:0000313" key="3">
    <source>
        <dbReference type="EMBL" id="KAK3901806.1"/>
    </source>
</evidence>
<protein>
    <recommendedName>
        <fullName evidence="2">NAD(P)-binding domain-containing protein</fullName>
    </recommendedName>
</protein>
<accession>A0AAN6RTR3</accession>
<comment type="similarity">
    <text evidence="1">Belongs to the avfA family.</text>
</comment>
<name>A0AAN6RTR3_9PEZI</name>
<evidence type="ECO:0000256" key="1">
    <source>
        <dbReference type="ARBA" id="ARBA00038376"/>
    </source>
</evidence>
<dbReference type="GO" id="GO:0016646">
    <property type="term" value="F:oxidoreductase activity, acting on the CH-NH group of donors, NAD or NADP as acceptor"/>
    <property type="evidence" value="ECO:0007669"/>
    <property type="project" value="TreeGrafter"/>
</dbReference>
<dbReference type="Pfam" id="PF13460">
    <property type="entry name" value="NAD_binding_10"/>
    <property type="match status" value="1"/>
</dbReference>
<dbReference type="Gene3D" id="3.40.50.720">
    <property type="entry name" value="NAD(P)-binding Rossmann-like Domain"/>
    <property type="match status" value="1"/>
</dbReference>
<dbReference type="InterPro" id="IPR051606">
    <property type="entry name" value="Polyketide_Oxido-like"/>
</dbReference>
<dbReference type="Proteomes" id="UP001303889">
    <property type="component" value="Unassembled WGS sequence"/>
</dbReference>
<comment type="caution">
    <text evidence="3">The sequence shown here is derived from an EMBL/GenBank/DDBJ whole genome shotgun (WGS) entry which is preliminary data.</text>
</comment>
<evidence type="ECO:0000313" key="4">
    <source>
        <dbReference type="Proteomes" id="UP001303889"/>
    </source>
</evidence>
<gene>
    <name evidence="3" type="ORF">C8A05DRAFT_16059</name>
</gene>
<dbReference type="SUPFAM" id="SSF51735">
    <property type="entry name" value="NAD(P)-binding Rossmann-fold domains"/>
    <property type="match status" value="1"/>
</dbReference>